<sequence>MEFSVLVIAHQRAGHLQRLLDGVQRSSVLPQEVIVVYMDDPYPEPVSCDVPLKALHIQSTPEESGLPLARARNIAAANASTKQLVFLDVDCIPSAQAFERLLQALGEHSALAMAEPRYLKGPIASGPTPYDFTLGELSVPHHARAALPTDVPCEMHEHFWSLGFAISSSDFKRVRGFCLEYSGYGAEDTDFAFTARRHGIPVVFTRAVVFHQHHGVSKPPLNHFDAIVANASKFHARWGVWPMEGWLTAFAHMGLLRWASDGRTLEILQHPTPLQIQHARSQDAY</sequence>
<comment type="pathway">
    <text evidence="1">Cell wall biogenesis; cell wall polysaccharide biosynthesis.</text>
</comment>
<evidence type="ECO:0000259" key="6">
    <source>
        <dbReference type="Pfam" id="PF02709"/>
    </source>
</evidence>
<dbReference type="SUPFAM" id="SSF53448">
    <property type="entry name" value="Nucleotide-diphospho-sugar transferases"/>
    <property type="match status" value="1"/>
</dbReference>
<dbReference type="RefSeq" id="WP_066139946.1">
    <property type="nucleotide sequence ID" value="NZ_PGEY01000001.1"/>
</dbReference>
<dbReference type="InterPro" id="IPR001173">
    <property type="entry name" value="Glyco_trans_2-like"/>
</dbReference>
<gene>
    <name evidence="7" type="ORF">ATK23_0158</name>
</gene>
<dbReference type="Pfam" id="PF00535">
    <property type="entry name" value="Glycos_transf_2"/>
    <property type="match status" value="1"/>
</dbReference>
<proteinExistence type="inferred from homology"/>
<evidence type="ECO:0000256" key="2">
    <source>
        <dbReference type="ARBA" id="ARBA00006739"/>
    </source>
</evidence>
<feature type="domain" description="Glycosyltransferase 2-like" evidence="5">
    <location>
        <begin position="4"/>
        <end position="113"/>
    </location>
</feature>
<dbReference type="EMBL" id="PGEY01000001">
    <property type="protein sequence ID" value="PJJ42990.1"/>
    <property type="molecule type" value="Genomic_DNA"/>
</dbReference>
<comment type="caution">
    <text evidence="7">The sequence shown here is derived from an EMBL/GenBank/DDBJ whole genome shotgun (WGS) entry which is preliminary data.</text>
</comment>
<dbReference type="PANTHER" id="PTHR43179:SF12">
    <property type="entry name" value="GALACTOFURANOSYLTRANSFERASE GLFT2"/>
    <property type="match status" value="1"/>
</dbReference>
<keyword evidence="8" id="KW-1185">Reference proteome</keyword>
<organism evidence="7 8">
    <name type="scientific">Glutamicibacter mysorens</name>
    <dbReference type="NCBI Taxonomy" id="257984"/>
    <lineage>
        <taxon>Bacteria</taxon>
        <taxon>Bacillati</taxon>
        <taxon>Actinomycetota</taxon>
        <taxon>Actinomycetes</taxon>
        <taxon>Micrococcales</taxon>
        <taxon>Micrococcaceae</taxon>
        <taxon>Glutamicibacter</taxon>
    </lineage>
</organism>
<protein>
    <submittedName>
        <fullName evidence="7">GT2 family glycosyltransferase</fullName>
    </submittedName>
</protein>
<evidence type="ECO:0000256" key="4">
    <source>
        <dbReference type="ARBA" id="ARBA00022679"/>
    </source>
</evidence>
<dbReference type="Gene3D" id="3.90.550.10">
    <property type="entry name" value="Spore Coat Polysaccharide Biosynthesis Protein SpsA, Chain A"/>
    <property type="match status" value="1"/>
</dbReference>
<evidence type="ECO:0000259" key="5">
    <source>
        <dbReference type="Pfam" id="PF00535"/>
    </source>
</evidence>
<evidence type="ECO:0000256" key="1">
    <source>
        <dbReference type="ARBA" id="ARBA00004776"/>
    </source>
</evidence>
<dbReference type="InterPro" id="IPR027791">
    <property type="entry name" value="Galactosyl_T_C"/>
</dbReference>
<keyword evidence="4" id="KW-0808">Transferase</keyword>
<reference evidence="7 8" key="1">
    <citation type="submission" date="2017-11" db="EMBL/GenBank/DDBJ databases">
        <title>Sequencing the genomes of 1000 actinobacteria strains.</title>
        <authorList>
            <person name="Klenk H.-P."/>
        </authorList>
    </citation>
    <scope>NUCLEOTIDE SEQUENCE [LARGE SCALE GENOMIC DNA]</scope>
    <source>
        <strain evidence="7 8">DSM 12798</strain>
    </source>
</reference>
<keyword evidence="3" id="KW-0328">Glycosyltransferase</keyword>
<evidence type="ECO:0000256" key="3">
    <source>
        <dbReference type="ARBA" id="ARBA00022676"/>
    </source>
</evidence>
<evidence type="ECO:0000313" key="8">
    <source>
        <dbReference type="Proteomes" id="UP000229263"/>
    </source>
</evidence>
<accession>A0ABX4MW86</accession>
<dbReference type="PANTHER" id="PTHR43179">
    <property type="entry name" value="RHAMNOSYLTRANSFERASE WBBL"/>
    <property type="match status" value="1"/>
</dbReference>
<dbReference type="Pfam" id="PF02709">
    <property type="entry name" value="Glyco_transf_7C"/>
    <property type="match status" value="1"/>
</dbReference>
<comment type="similarity">
    <text evidence="2">Belongs to the glycosyltransferase 2 family.</text>
</comment>
<evidence type="ECO:0000313" key="7">
    <source>
        <dbReference type="EMBL" id="PJJ42990.1"/>
    </source>
</evidence>
<dbReference type="InterPro" id="IPR029044">
    <property type="entry name" value="Nucleotide-diphossugar_trans"/>
</dbReference>
<name>A0ABX4MW86_9MICC</name>
<feature type="domain" description="Galactosyltransferase C-terminal" evidence="6">
    <location>
        <begin position="159"/>
        <end position="201"/>
    </location>
</feature>
<dbReference type="Proteomes" id="UP000229263">
    <property type="component" value="Unassembled WGS sequence"/>
</dbReference>